<comment type="caution">
    <text evidence="3">The sequence shown here is derived from an EMBL/GenBank/DDBJ whole genome shotgun (WGS) entry which is preliminary data.</text>
</comment>
<accession>A0A7Y0L2G3</accession>
<proteinExistence type="predicted"/>
<reference evidence="3 4" key="1">
    <citation type="submission" date="2020-04" db="EMBL/GenBank/DDBJ databases">
        <authorList>
            <person name="Zhang R."/>
            <person name="Schippers A."/>
        </authorList>
    </citation>
    <scope>NUCLEOTIDE SEQUENCE [LARGE SCALE GENOMIC DNA]</scope>
    <source>
        <strain evidence="3 4">DSM 109850</strain>
    </source>
</reference>
<evidence type="ECO:0000313" key="3">
    <source>
        <dbReference type="EMBL" id="NMP22073.1"/>
    </source>
</evidence>
<feature type="chain" id="PRO_5031392017" description="DUF5666 domain-containing protein" evidence="2">
    <location>
        <begin position="26"/>
        <end position="154"/>
    </location>
</feature>
<evidence type="ECO:0000313" key="4">
    <source>
        <dbReference type="Proteomes" id="UP000533476"/>
    </source>
</evidence>
<keyword evidence="4" id="KW-1185">Reference proteome</keyword>
<evidence type="ECO:0000256" key="2">
    <source>
        <dbReference type="SAM" id="SignalP"/>
    </source>
</evidence>
<keyword evidence="2" id="KW-0732">Signal</keyword>
<feature type="compositionally biased region" description="Basic and acidic residues" evidence="1">
    <location>
        <begin position="124"/>
        <end position="146"/>
    </location>
</feature>
<evidence type="ECO:0008006" key="5">
    <source>
        <dbReference type="Google" id="ProtNLM"/>
    </source>
</evidence>
<dbReference type="Proteomes" id="UP000533476">
    <property type="component" value="Unassembled WGS sequence"/>
</dbReference>
<dbReference type="RefSeq" id="WP_169098054.1">
    <property type="nucleotide sequence ID" value="NZ_JABBVZ010000016.1"/>
</dbReference>
<feature type="signal peptide" evidence="2">
    <location>
        <begin position="1"/>
        <end position="25"/>
    </location>
</feature>
<gene>
    <name evidence="3" type="ORF">HIJ39_06885</name>
</gene>
<organism evidence="3 4">
    <name type="scientific">Sulfobacillus harzensis</name>
    <dbReference type="NCBI Taxonomy" id="2729629"/>
    <lineage>
        <taxon>Bacteria</taxon>
        <taxon>Bacillati</taxon>
        <taxon>Bacillota</taxon>
        <taxon>Clostridia</taxon>
        <taxon>Eubacteriales</taxon>
        <taxon>Clostridiales Family XVII. Incertae Sedis</taxon>
        <taxon>Sulfobacillus</taxon>
    </lineage>
</organism>
<protein>
    <recommendedName>
        <fullName evidence="5">DUF5666 domain-containing protein</fullName>
    </recommendedName>
</protein>
<sequence length="154" mass="16227">MLKTLAPIAAAAIAGGVLVSSATFADSHHRDAKPANHPYVVHGVYASGSVGTILGNSSISVKTPNGNVTVYITAKTDLHLEANGTAGAMLSAINSHHLYITARVVKSHGKLTALSLNAKVNAQPKEKKHPEHYQSPKKHDSKHEVTKPTVKHGH</sequence>
<dbReference type="AlphaFoldDB" id="A0A7Y0L2G3"/>
<dbReference type="EMBL" id="JABBVZ010000016">
    <property type="protein sequence ID" value="NMP22073.1"/>
    <property type="molecule type" value="Genomic_DNA"/>
</dbReference>
<evidence type="ECO:0000256" key="1">
    <source>
        <dbReference type="SAM" id="MobiDB-lite"/>
    </source>
</evidence>
<name>A0A7Y0L2G3_9FIRM</name>
<feature type="region of interest" description="Disordered" evidence="1">
    <location>
        <begin position="118"/>
        <end position="154"/>
    </location>
</feature>